<sequence length="312" mass="32806">MPRVTAVGIAVLGLLASGGLGACGSGGGGDPLGSGGGGTDAGSITVGSANFPENELLMQMYGQALEDAGVEVEYRPNIGAREVYLQAFEEGSIDLLPEYNGALLAYLVAPEPVPEDVRTSDQVDAALADVLPEGSETLERSTAEDKDTLTVTRETAEEYDLESMADLEPVADQLVLGASPEYENRTEGVPGLRDVYGLEFEEYKPLDSSGPLVKQSLEAGDIDVASVFSTDSSIVENDWVVLDDPENLFAVQNILPLIRSDAATPEVTEALDAVSAALTTENLTAYLARVQLDREDPAVVAEDFLSSEGVTD</sequence>
<feature type="chain" id="PRO_5047476502" evidence="1">
    <location>
        <begin position="23"/>
        <end position="312"/>
    </location>
</feature>
<dbReference type="Gene3D" id="3.40.190.120">
    <property type="entry name" value="Osmoprotection protein (prox), domain 2"/>
    <property type="match status" value="1"/>
</dbReference>
<accession>A0ABN2P333</accession>
<dbReference type="Pfam" id="PF04069">
    <property type="entry name" value="OpuAC"/>
    <property type="match status" value="1"/>
</dbReference>
<feature type="domain" description="ABC-type glycine betaine transport system substrate-binding" evidence="2">
    <location>
        <begin position="43"/>
        <end position="306"/>
    </location>
</feature>
<protein>
    <submittedName>
        <fullName evidence="3">ABC transporter substrate-binding protein</fullName>
    </submittedName>
</protein>
<dbReference type="EMBL" id="BAAAMY010000001">
    <property type="protein sequence ID" value="GAA1908345.1"/>
    <property type="molecule type" value="Genomic_DNA"/>
</dbReference>
<dbReference type="CDD" id="cd13606">
    <property type="entry name" value="PBP2_ProX_like"/>
    <property type="match status" value="1"/>
</dbReference>
<proteinExistence type="predicted"/>
<gene>
    <name evidence="3" type="ORF">GCM10009737_06710</name>
</gene>
<dbReference type="Proteomes" id="UP001501612">
    <property type="component" value="Unassembled WGS sequence"/>
</dbReference>
<dbReference type="SUPFAM" id="SSF53850">
    <property type="entry name" value="Periplasmic binding protein-like II"/>
    <property type="match status" value="1"/>
</dbReference>
<comment type="caution">
    <text evidence="3">The sequence shown here is derived from an EMBL/GenBank/DDBJ whole genome shotgun (WGS) entry which is preliminary data.</text>
</comment>
<reference evidence="3 4" key="1">
    <citation type="journal article" date="2019" name="Int. J. Syst. Evol. Microbiol.">
        <title>The Global Catalogue of Microorganisms (GCM) 10K type strain sequencing project: providing services to taxonomists for standard genome sequencing and annotation.</title>
        <authorList>
            <consortium name="The Broad Institute Genomics Platform"/>
            <consortium name="The Broad Institute Genome Sequencing Center for Infectious Disease"/>
            <person name="Wu L."/>
            <person name="Ma J."/>
        </authorList>
    </citation>
    <scope>NUCLEOTIDE SEQUENCE [LARGE SCALE GENOMIC DNA]</scope>
    <source>
        <strain evidence="3 4">JCM 14046</strain>
    </source>
</reference>
<keyword evidence="4" id="KW-1185">Reference proteome</keyword>
<feature type="signal peptide" evidence="1">
    <location>
        <begin position="1"/>
        <end position="22"/>
    </location>
</feature>
<evidence type="ECO:0000313" key="3">
    <source>
        <dbReference type="EMBL" id="GAA1908345.1"/>
    </source>
</evidence>
<dbReference type="Gene3D" id="3.40.190.10">
    <property type="entry name" value="Periplasmic binding protein-like II"/>
    <property type="match status" value="1"/>
</dbReference>
<organism evidence="3 4">
    <name type="scientific">Nocardioides lentus</name>
    <dbReference type="NCBI Taxonomy" id="338077"/>
    <lineage>
        <taxon>Bacteria</taxon>
        <taxon>Bacillati</taxon>
        <taxon>Actinomycetota</taxon>
        <taxon>Actinomycetes</taxon>
        <taxon>Propionibacteriales</taxon>
        <taxon>Nocardioidaceae</taxon>
        <taxon>Nocardioides</taxon>
    </lineage>
</organism>
<evidence type="ECO:0000313" key="4">
    <source>
        <dbReference type="Proteomes" id="UP001501612"/>
    </source>
</evidence>
<dbReference type="RefSeq" id="WP_344003685.1">
    <property type="nucleotide sequence ID" value="NZ_BAAAMY010000001.1"/>
</dbReference>
<name>A0ABN2P333_9ACTN</name>
<keyword evidence="1" id="KW-0732">Signal</keyword>
<evidence type="ECO:0000256" key="1">
    <source>
        <dbReference type="SAM" id="SignalP"/>
    </source>
</evidence>
<evidence type="ECO:0000259" key="2">
    <source>
        <dbReference type="Pfam" id="PF04069"/>
    </source>
</evidence>
<dbReference type="InterPro" id="IPR007210">
    <property type="entry name" value="ABC_Gly_betaine_transp_sub-bd"/>
</dbReference>
<dbReference type="PROSITE" id="PS51257">
    <property type="entry name" value="PROKAR_LIPOPROTEIN"/>
    <property type="match status" value="1"/>
</dbReference>